<name>A0A7J3JQF5_9CREN</name>
<evidence type="ECO:0000313" key="5">
    <source>
        <dbReference type="EMBL" id="HGQ18191.1"/>
    </source>
</evidence>
<dbReference type="GO" id="GO:0070180">
    <property type="term" value="F:large ribosomal subunit rRNA binding"/>
    <property type="evidence" value="ECO:0007669"/>
    <property type="project" value="UniProtKB-UniRule"/>
</dbReference>
<protein>
    <recommendedName>
        <fullName evidence="4">Large ribosomal subunit protein eL43</fullName>
    </recommendedName>
</protein>
<dbReference type="EMBL" id="DTBZ01000082">
    <property type="protein sequence ID" value="HGQ18191.1"/>
    <property type="molecule type" value="Genomic_DNA"/>
</dbReference>
<dbReference type="PANTHER" id="PTHR48129:SF1">
    <property type="entry name" value="LARGE RIBOSOMAL SUBUNIT PROTEIN EL43"/>
    <property type="match status" value="1"/>
</dbReference>
<keyword evidence="3 4" id="KW-0687">Ribonucleoprotein</keyword>
<dbReference type="GO" id="GO:0003735">
    <property type="term" value="F:structural constituent of ribosome"/>
    <property type="evidence" value="ECO:0007669"/>
    <property type="project" value="InterPro"/>
</dbReference>
<feature type="binding site" evidence="4">
    <location>
        <position position="57"/>
    </location>
    <ligand>
        <name>Zn(2+)</name>
        <dbReference type="ChEBI" id="CHEBI:29105"/>
    </ligand>
</feature>
<keyword evidence="1 4" id="KW-0694">RNA-binding</keyword>
<dbReference type="AlphaFoldDB" id="A0A7J3JQF5"/>
<dbReference type="GO" id="GO:0006412">
    <property type="term" value="P:translation"/>
    <property type="evidence" value="ECO:0007669"/>
    <property type="project" value="UniProtKB-UniRule"/>
</dbReference>
<evidence type="ECO:0000256" key="1">
    <source>
        <dbReference type="ARBA" id="ARBA00022884"/>
    </source>
</evidence>
<comment type="subunit">
    <text evidence="4">Part of the 50S ribosomal subunit.</text>
</comment>
<evidence type="ECO:0000256" key="4">
    <source>
        <dbReference type="HAMAP-Rule" id="MF_00327"/>
    </source>
</evidence>
<dbReference type="InterPro" id="IPR011332">
    <property type="entry name" value="Ribosomal_zn-bd"/>
</dbReference>
<feature type="binding site" evidence="4">
    <location>
        <position position="41"/>
    </location>
    <ligand>
        <name>Zn(2+)</name>
        <dbReference type="ChEBI" id="CHEBI:29105"/>
    </ligand>
</feature>
<dbReference type="InterPro" id="IPR050522">
    <property type="entry name" value="Ribosomal_protein_eL43"/>
</dbReference>
<dbReference type="Gene3D" id="2.20.25.30">
    <property type="match status" value="1"/>
</dbReference>
<feature type="binding site" evidence="4">
    <location>
        <position position="38"/>
    </location>
    <ligand>
        <name>Zn(2+)</name>
        <dbReference type="ChEBI" id="CHEBI:29105"/>
    </ligand>
</feature>
<dbReference type="InterPro" id="IPR002674">
    <property type="entry name" value="Ribosomal_eL43"/>
</dbReference>
<proteinExistence type="inferred from homology"/>
<comment type="caution">
    <text evidence="4">Lacks conserved residue(s) required for the propagation of feature annotation.</text>
</comment>
<evidence type="ECO:0000256" key="3">
    <source>
        <dbReference type="ARBA" id="ARBA00023274"/>
    </source>
</evidence>
<evidence type="ECO:0000256" key="2">
    <source>
        <dbReference type="ARBA" id="ARBA00022980"/>
    </source>
</evidence>
<gene>
    <name evidence="4" type="primary">rpl37ae</name>
    <name evidence="5" type="ORF">ENU30_04360</name>
</gene>
<comment type="similarity">
    <text evidence="4">Belongs to the eukaryotic ribosomal protein eL43 family. Putative zinc-binding subfamily.</text>
</comment>
<accession>A0A7J3JQF5</accession>
<dbReference type="NCBIfam" id="NF003058">
    <property type="entry name" value="PRK03976.1"/>
    <property type="match status" value="1"/>
</dbReference>
<dbReference type="GO" id="GO:1990904">
    <property type="term" value="C:ribonucleoprotein complex"/>
    <property type="evidence" value="ECO:0007669"/>
    <property type="project" value="UniProtKB-KW"/>
</dbReference>
<sequence length="76" mass="8911">MGRTKVVGIAGRFGARYGSSIRKKWKEVMERRYAEYRCPYCGSITKMYRIAFGIWECSKCRSRWAGAAYTPWTIEK</sequence>
<dbReference type="Pfam" id="PF01780">
    <property type="entry name" value="Ribosomal_L37ae"/>
    <property type="match status" value="1"/>
</dbReference>
<feature type="binding site" evidence="4">
    <location>
        <position position="60"/>
    </location>
    <ligand>
        <name>Zn(2+)</name>
        <dbReference type="ChEBI" id="CHEBI:29105"/>
    </ligand>
</feature>
<keyword evidence="2 4" id="KW-0689">Ribosomal protein</keyword>
<dbReference type="GO" id="GO:0008270">
    <property type="term" value="F:zinc ion binding"/>
    <property type="evidence" value="ECO:0007669"/>
    <property type="project" value="UniProtKB-UniRule"/>
</dbReference>
<comment type="caution">
    <text evidence="5">The sequence shown here is derived from an EMBL/GenBank/DDBJ whole genome shotgun (WGS) entry which is preliminary data.</text>
</comment>
<dbReference type="HAMAP" id="MF_00327">
    <property type="entry name" value="Ribosomal_eL43"/>
    <property type="match status" value="1"/>
</dbReference>
<dbReference type="PANTHER" id="PTHR48129">
    <property type="entry name" value="60S RIBOSOMAL PROTEIN L37A"/>
    <property type="match status" value="1"/>
</dbReference>
<dbReference type="GO" id="GO:0005840">
    <property type="term" value="C:ribosome"/>
    <property type="evidence" value="ECO:0007669"/>
    <property type="project" value="UniProtKB-KW"/>
</dbReference>
<reference evidence="5" key="1">
    <citation type="journal article" date="2020" name="mSystems">
        <title>Genome- and Community-Level Interaction Insights into Carbon Utilization and Element Cycling Functions of Hydrothermarchaeota in Hydrothermal Sediment.</title>
        <authorList>
            <person name="Zhou Z."/>
            <person name="Liu Y."/>
            <person name="Xu W."/>
            <person name="Pan J."/>
            <person name="Luo Z.H."/>
            <person name="Li M."/>
        </authorList>
    </citation>
    <scope>NUCLEOTIDE SEQUENCE [LARGE SCALE GENOMIC DNA]</scope>
    <source>
        <strain evidence="5">SpSt-657</strain>
    </source>
</reference>
<organism evidence="5">
    <name type="scientific">Ignisphaera aggregans</name>
    <dbReference type="NCBI Taxonomy" id="334771"/>
    <lineage>
        <taxon>Archaea</taxon>
        <taxon>Thermoproteota</taxon>
        <taxon>Thermoprotei</taxon>
        <taxon>Desulfurococcales</taxon>
        <taxon>Desulfurococcaceae</taxon>
        <taxon>Ignisphaera</taxon>
    </lineage>
</organism>
<dbReference type="InterPro" id="IPR011331">
    <property type="entry name" value="Ribosomal_eL37/eL43"/>
</dbReference>
<keyword evidence="4" id="KW-0699">rRNA-binding</keyword>
<dbReference type="SUPFAM" id="SSF57829">
    <property type="entry name" value="Zn-binding ribosomal proteins"/>
    <property type="match status" value="1"/>
</dbReference>
<comment type="function">
    <text evidence="4">Binds to the 23S rRNA.</text>
</comment>